<name>A0A1G7I218_9SPHN</name>
<keyword evidence="2" id="KW-1185">Reference proteome</keyword>
<protein>
    <submittedName>
        <fullName evidence="1">Uncharacterized protein</fullName>
    </submittedName>
</protein>
<dbReference type="Proteomes" id="UP000323502">
    <property type="component" value="Unassembled WGS sequence"/>
</dbReference>
<sequence length="35" mass="3412">MKRVLVLLVAGAVASGVAAYTAGVARPSASVAAKR</sequence>
<dbReference type="AlphaFoldDB" id="A0A1G7I218"/>
<organism evidence="1 2">
    <name type="scientific">Sphingomonas carotinifaciens</name>
    <dbReference type="NCBI Taxonomy" id="1166323"/>
    <lineage>
        <taxon>Bacteria</taxon>
        <taxon>Pseudomonadati</taxon>
        <taxon>Pseudomonadota</taxon>
        <taxon>Alphaproteobacteria</taxon>
        <taxon>Sphingomonadales</taxon>
        <taxon>Sphingomonadaceae</taxon>
        <taxon>Sphingomonas</taxon>
    </lineage>
</organism>
<dbReference type="EMBL" id="FNBI01000002">
    <property type="protein sequence ID" value="SDF06429.1"/>
    <property type="molecule type" value="Genomic_DNA"/>
</dbReference>
<evidence type="ECO:0000313" key="1">
    <source>
        <dbReference type="EMBL" id="SDF06429.1"/>
    </source>
</evidence>
<evidence type="ECO:0000313" key="2">
    <source>
        <dbReference type="Proteomes" id="UP000323502"/>
    </source>
</evidence>
<proteinExistence type="predicted"/>
<reference evidence="1 2" key="1">
    <citation type="submission" date="2016-10" db="EMBL/GenBank/DDBJ databases">
        <authorList>
            <person name="Varghese N."/>
            <person name="Submissions S."/>
        </authorList>
    </citation>
    <scope>NUCLEOTIDE SEQUENCE [LARGE SCALE GENOMIC DNA]</scope>
    <source>
        <strain evidence="1 2">S7-754</strain>
    </source>
</reference>
<gene>
    <name evidence="1" type="ORF">SAMN05216557_10276</name>
</gene>
<accession>A0A1G7I218</accession>